<sequence length="55" mass="6040">MAKRKDPYHPGKGLKHIEKDLHHDSKGLANNVHVANKAGDFHLGNDDFIVAATPL</sequence>
<evidence type="ECO:0000313" key="2">
    <source>
        <dbReference type="Proteomes" id="UP000018949"/>
    </source>
</evidence>
<comment type="caution">
    <text evidence="1">The sequence shown here is derived from an EMBL/GenBank/DDBJ whole genome shotgun (WGS) entry which is preliminary data.</text>
</comment>
<evidence type="ECO:0000313" key="1">
    <source>
        <dbReference type="EMBL" id="GAE47543.1"/>
    </source>
</evidence>
<protein>
    <submittedName>
        <fullName evidence="1">Uncharacterized protein</fullName>
    </submittedName>
</protein>
<reference evidence="1 2" key="1">
    <citation type="submission" date="2013-12" db="EMBL/GenBank/DDBJ databases">
        <title>NBRP : Genome information of microbial organism related human and environment.</title>
        <authorList>
            <person name="Hattori M."/>
            <person name="Oshima K."/>
            <person name="Inaba H."/>
            <person name="Suda W."/>
            <person name="Sakamoto M."/>
            <person name="Iino T."/>
            <person name="Kitahara M."/>
            <person name="Oshida Y."/>
            <person name="Iida T."/>
            <person name="Kudo T."/>
            <person name="Itoh T."/>
            <person name="Ahmed I."/>
            <person name="Ohkuma M."/>
        </authorList>
    </citation>
    <scope>NUCLEOTIDE SEQUENCE [LARGE SCALE GENOMIC DNA]</scope>
    <source>
        <strain evidence="1 2">JCM 21738</strain>
    </source>
</reference>
<dbReference type="AlphaFoldDB" id="W4RUK2"/>
<proteinExistence type="predicted"/>
<dbReference type="Proteomes" id="UP000018949">
    <property type="component" value="Unassembled WGS sequence"/>
</dbReference>
<gene>
    <name evidence="1" type="ORF">JCM21738_4535</name>
</gene>
<accession>W4RUK2</accession>
<keyword evidence="2" id="KW-1185">Reference proteome</keyword>
<name>W4RUK2_9BACI</name>
<organism evidence="1 2">
    <name type="scientific">Mesobacillus boroniphilus JCM 21738</name>
    <dbReference type="NCBI Taxonomy" id="1294265"/>
    <lineage>
        <taxon>Bacteria</taxon>
        <taxon>Bacillati</taxon>
        <taxon>Bacillota</taxon>
        <taxon>Bacilli</taxon>
        <taxon>Bacillales</taxon>
        <taxon>Bacillaceae</taxon>
        <taxon>Mesobacillus</taxon>
    </lineage>
</organism>
<dbReference type="EMBL" id="BAUW01000082">
    <property type="protein sequence ID" value="GAE47543.1"/>
    <property type="molecule type" value="Genomic_DNA"/>
</dbReference>